<name>A0A2L2TQA1_9HYPO</name>
<reference evidence="3" key="1">
    <citation type="submission" date="2014-10" db="EMBL/GenBank/DDBJ databases">
        <authorList>
            <person name="King R."/>
        </authorList>
    </citation>
    <scope>NUCLEOTIDE SEQUENCE [LARGE SCALE GENOMIC DNA]</scope>
    <source>
        <strain evidence="3">A3/5</strain>
    </source>
</reference>
<sequence length="114" mass="12990">MASFNNPHSDVTHTVHQAQAQPTTYPKQHLLRPWSFVTHRGCVQKLLELWSMDQQVPPSYHHAMLWQTAPPTRGLPNRGPARKAYSCPAATMLDEAEVWPQWSKILHKGTLFPA</sequence>
<keyword evidence="3" id="KW-1185">Reference proteome</keyword>
<dbReference type="Proteomes" id="UP000245910">
    <property type="component" value="Chromosome I"/>
</dbReference>
<dbReference type="EMBL" id="LN649229">
    <property type="protein sequence ID" value="CEI65686.1"/>
    <property type="molecule type" value="Genomic_DNA"/>
</dbReference>
<organism evidence="2 3">
    <name type="scientific">Fusarium venenatum</name>
    <dbReference type="NCBI Taxonomy" id="56646"/>
    <lineage>
        <taxon>Eukaryota</taxon>
        <taxon>Fungi</taxon>
        <taxon>Dikarya</taxon>
        <taxon>Ascomycota</taxon>
        <taxon>Pezizomycotina</taxon>
        <taxon>Sordariomycetes</taxon>
        <taxon>Hypocreomycetidae</taxon>
        <taxon>Hypocreales</taxon>
        <taxon>Nectriaceae</taxon>
        <taxon>Fusarium</taxon>
    </lineage>
</organism>
<evidence type="ECO:0000256" key="1">
    <source>
        <dbReference type="SAM" id="MobiDB-lite"/>
    </source>
</evidence>
<feature type="region of interest" description="Disordered" evidence="1">
    <location>
        <begin position="1"/>
        <end position="24"/>
    </location>
</feature>
<evidence type="ECO:0000313" key="2">
    <source>
        <dbReference type="EMBL" id="CEI65686.1"/>
    </source>
</evidence>
<protein>
    <submittedName>
        <fullName evidence="2">Uncharacterized protein</fullName>
    </submittedName>
</protein>
<evidence type="ECO:0000313" key="3">
    <source>
        <dbReference type="Proteomes" id="UP000245910"/>
    </source>
</evidence>
<dbReference type="AlphaFoldDB" id="A0A2L2TQA1"/>
<accession>A0A2L2TQA1</accession>
<proteinExistence type="predicted"/>